<evidence type="ECO:0000259" key="10">
    <source>
        <dbReference type="PROSITE" id="PS50939"/>
    </source>
</evidence>
<dbReference type="PROSITE" id="PS50939">
    <property type="entry name" value="CYTOCHROME_B561"/>
    <property type="match status" value="1"/>
</dbReference>
<keyword evidence="3 8" id="KW-0812">Transmembrane</keyword>
<dbReference type="EMBL" id="CALNXJ010000015">
    <property type="protein sequence ID" value="CAH3116904.1"/>
    <property type="molecule type" value="Genomic_DNA"/>
</dbReference>
<dbReference type="InterPro" id="IPR006593">
    <property type="entry name" value="Cyt_b561/ferric_Rdtase_TM"/>
</dbReference>
<dbReference type="CDD" id="cd09628">
    <property type="entry name" value="DOMON_SDR_2_like"/>
    <property type="match status" value="1"/>
</dbReference>
<comment type="caution">
    <text evidence="11">The sequence shown here is derived from an EMBL/GenBank/DDBJ whole genome shotgun (WGS) entry which is preliminary data.</text>
</comment>
<evidence type="ECO:0000256" key="3">
    <source>
        <dbReference type="ARBA" id="ARBA00022692"/>
    </source>
</evidence>
<comment type="subcellular location">
    <subcellularLocation>
        <location evidence="1">Membrane</location>
    </subcellularLocation>
</comment>
<keyword evidence="5" id="KW-0249">Electron transport</keyword>
<evidence type="ECO:0000256" key="8">
    <source>
        <dbReference type="SAM" id="Phobius"/>
    </source>
</evidence>
<accession>A0AAU9WKI8</accession>
<keyword evidence="2" id="KW-0813">Transport</keyword>
<evidence type="ECO:0000313" key="11">
    <source>
        <dbReference type="EMBL" id="CAH3116904.1"/>
    </source>
</evidence>
<evidence type="ECO:0000256" key="1">
    <source>
        <dbReference type="ARBA" id="ARBA00004370"/>
    </source>
</evidence>
<proteinExistence type="predicted"/>
<dbReference type="GO" id="GO:0016020">
    <property type="term" value="C:membrane"/>
    <property type="evidence" value="ECO:0007669"/>
    <property type="project" value="UniProtKB-SubCell"/>
</dbReference>
<evidence type="ECO:0000256" key="2">
    <source>
        <dbReference type="ARBA" id="ARBA00022448"/>
    </source>
</evidence>
<feature type="transmembrane region" description="Helical" evidence="8">
    <location>
        <begin position="302"/>
        <end position="322"/>
    </location>
</feature>
<protein>
    <recommendedName>
        <fullName evidence="13">Ferric-chelate reductase 1</fullName>
    </recommendedName>
</protein>
<sequence length="465" mass="51517">MRKSELIVSMARHYAILNKFLIPGVFAVLLSKVLLCDGRLPQQRQSVKTSLTFSADGCGKTKGCFFKPESCKSAVNKCEYFMTYKPQGSTITFELSSNTKWAAVGFNHKAVMDGTDAIICSLQNGTTQVGHYSVKGYQTPSRTTQKIKGLKIEQQSYEDGTIKCRFSREKQDGVMTSDLNNNLFVIFAQGPTGTGGSLREHSWQGHSMSPVNLKEIQNLEASVYDFSLLQIHAVLMVIAWVGFATIGMFIARYMKPVWGEKDLCGNRLWFQVHRVIMVITGLLTVIGVTLAFIYVGGWSKDAGAHPVIGIIVLSITIIQPIAATLRPPYGERRWMFNWAHRSFGLIALALSVINIFLGSVLPAFHLESSAVYVMIVYLLVLAAVVMFEIYLACKQGKSVREYCVLSKPQEDEVDLTPVSASGTEIDVEKVFKLHTIMFGVLILALSIICVAMLLLITMHVEADDN</sequence>
<feature type="domain" description="DOMON" evidence="9">
    <location>
        <begin position="78"/>
        <end position="190"/>
    </location>
</feature>
<dbReference type="PANTHER" id="PTHR23130:SF171">
    <property type="entry name" value="OS01G0895300 PROTEIN"/>
    <property type="match status" value="1"/>
</dbReference>
<dbReference type="Pfam" id="PF03351">
    <property type="entry name" value="DOMON"/>
    <property type="match status" value="1"/>
</dbReference>
<name>A0AAU9WKI8_9CNID</name>
<feature type="transmembrane region" description="Helical" evidence="8">
    <location>
        <begin position="436"/>
        <end position="460"/>
    </location>
</feature>
<feature type="domain" description="Cytochrome b561" evidence="10">
    <location>
        <begin position="200"/>
        <end position="396"/>
    </location>
</feature>
<dbReference type="PROSITE" id="PS50836">
    <property type="entry name" value="DOMON"/>
    <property type="match status" value="1"/>
</dbReference>
<dbReference type="PANTHER" id="PTHR23130">
    <property type="entry name" value="CYTOCHROME B561 AND DOMON DOMAIN-CONTAINING PROTEIN"/>
    <property type="match status" value="1"/>
</dbReference>
<dbReference type="CDD" id="cd08760">
    <property type="entry name" value="Cyt_b561_FRRS1_like"/>
    <property type="match status" value="1"/>
</dbReference>
<evidence type="ECO:0000256" key="4">
    <source>
        <dbReference type="ARBA" id="ARBA00022729"/>
    </source>
</evidence>
<organism evidence="11 12">
    <name type="scientific">Pocillopora meandrina</name>
    <dbReference type="NCBI Taxonomy" id="46732"/>
    <lineage>
        <taxon>Eukaryota</taxon>
        <taxon>Metazoa</taxon>
        <taxon>Cnidaria</taxon>
        <taxon>Anthozoa</taxon>
        <taxon>Hexacorallia</taxon>
        <taxon>Scleractinia</taxon>
        <taxon>Astrocoeniina</taxon>
        <taxon>Pocilloporidae</taxon>
        <taxon>Pocillopora</taxon>
    </lineage>
</organism>
<dbReference type="SMART" id="SM00665">
    <property type="entry name" value="B561"/>
    <property type="match status" value="1"/>
</dbReference>
<keyword evidence="7 8" id="KW-0472">Membrane</keyword>
<feature type="transmembrane region" description="Helical" evidence="8">
    <location>
        <begin position="370"/>
        <end position="391"/>
    </location>
</feature>
<evidence type="ECO:0000256" key="6">
    <source>
        <dbReference type="ARBA" id="ARBA00022989"/>
    </source>
</evidence>
<feature type="transmembrane region" description="Helical" evidence="8">
    <location>
        <begin position="275"/>
        <end position="296"/>
    </location>
</feature>
<dbReference type="SMART" id="SM00664">
    <property type="entry name" value="DoH"/>
    <property type="match status" value="1"/>
</dbReference>
<evidence type="ECO:0000313" key="12">
    <source>
        <dbReference type="Proteomes" id="UP001159428"/>
    </source>
</evidence>
<gene>
    <name evidence="11" type="ORF">PMEA_00006689</name>
</gene>
<feature type="transmembrane region" description="Helical" evidence="8">
    <location>
        <begin position="343"/>
        <end position="364"/>
    </location>
</feature>
<dbReference type="Gene3D" id="1.20.120.1770">
    <property type="match status" value="1"/>
</dbReference>
<dbReference type="Proteomes" id="UP001159428">
    <property type="component" value="Unassembled WGS sequence"/>
</dbReference>
<keyword evidence="4" id="KW-0732">Signal</keyword>
<reference evidence="11 12" key="1">
    <citation type="submission" date="2022-05" db="EMBL/GenBank/DDBJ databases">
        <authorList>
            <consortium name="Genoscope - CEA"/>
            <person name="William W."/>
        </authorList>
    </citation>
    <scope>NUCLEOTIDE SEQUENCE [LARGE SCALE GENOMIC DNA]</scope>
</reference>
<dbReference type="AlphaFoldDB" id="A0AAU9WKI8"/>
<evidence type="ECO:0000256" key="5">
    <source>
        <dbReference type="ARBA" id="ARBA00022982"/>
    </source>
</evidence>
<keyword evidence="6 8" id="KW-1133">Transmembrane helix</keyword>
<dbReference type="InterPro" id="IPR005018">
    <property type="entry name" value="DOMON_domain"/>
</dbReference>
<evidence type="ECO:0008006" key="13">
    <source>
        <dbReference type="Google" id="ProtNLM"/>
    </source>
</evidence>
<feature type="transmembrane region" description="Helical" evidence="8">
    <location>
        <begin position="231"/>
        <end position="254"/>
    </location>
</feature>
<evidence type="ECO:0000259" key="9">
    <source>
        <dbReference type="PROSITE" id="PS50836"/>
    </source>
</evidence>
<evidence type="ECO:0000256" key="7">
    <source>
        <dbReference type="ARBA" id="ARBA00023136"/>
    </source>
</evidence>
<keyword evidence="12" id="KW-1185">Reference proteome</keyword>